<evidence type="ECO:0000259" key="4">
    <source>
        <dbReference type="PROSITE" id="PS51462"/>
    </source>
</evidence>
<feature type="domain" description="Nudix hydrolase" evidence="4">
    <location>
        <begin position="37"/>
        <end position="161"/>
    </location>
</feature>
<dbReference type="GO" id="GO:0016787">
    <property type="term" value="F:hydrolase activity"/>
    <property type="evidence" value="ECO:0007669"/>
    <property type="project" value="UniProtKB-KW"/>
</dbReference>
<keyword evidence="6" id="KW-1185">Reference proteome</keyword>
<gene>
    <name evidence="5" type="ORF">L5014_12760</name>
</gene>
<dbReference type="PROSITE" id="PS51462">
    <property type="entry name" value="NUDIX"/>
    <property type="match status" value="1"/>
</dbReference>
<evidence type="ECO:0000313" key="5">
    <source>
        <dbReference type="EMBL" id="MCG5074221.1"/>
    </source>
</evidence>
<sequence length="174" mass="19330">MPSFERARPARFIDAVWRLVLRVGFRLARVWWHVRRPHHEGALVAIYVGQALLLVKSSYRAEWNFPGGSIHPGEAPEAAAQREMDEEIGLSSCPLVPAGSASGIWDGRRDQVYFFELRLDRMPELRLDHREIVAARLASPEELGGIAVTAAVYAYLSGDRRGNGPDATTARSAP</sequence>
<dbReference type="Gene3D" id="3.90.79.10">
    <property type="entry name" value="Nucleoside Triphosphate Pyrophosphohydrolase"/>
    <property type="match status" value="1"/>
</dbReference>
<accession>A0A9X1RL53</accession>
<dbReference type="PANTHER" id="PTHR43046:SF14">
    <property type="entry name" value="MUTT_NUDIX FAMILY PROTEIN"/>
    <property type="match status" value="1"/>
</dbReference>
<dbReference type="SUPFAM" id="SSF55811">
    <property type="entry name" value="Nudix"/>
    <property type="match status" value="1"/>
</dbReference>
<proteinExistence type="inferred from homology"/>
<dbReference type="PRINTS" id="PR00502">
    <property type="entry name" value="NUDIXFAMILY"/>
</dbReference>
<dbReference type="InterPro" id="IPR015797">
    <property type="entry name" value="NUDIX_hydrolase-like_dom_sf"/>
</dbReference>
<dbReference type="InterPro" id="IPR020476">
    <property type="entry name" value="Nudix_hydrolase"/>
</dbReference>
<dbReference type="RefSeq" id="WP_238464066.1">
    <property type="nucleotide sequence ID" value="NZ_JAKLJA010000008.1"/>
</dbReference>
<dbReference type="PANTHER" id="PTHR43046">
    <property type="entry name" value="GDP-MANNOSE MANNOSYL HYDROLASE"/>
    <property type="match status" value="1"/>
</dbReference>
<protein>
    <submittedName>
        <fullName evidence="5">NUDIX hydrolase</fullName>
    </submittedName>
</protein>
<dbReference type="AlphaFoldDB" id="A0A9X1RL53"/>
<keyword evidence="2 3" id="KW-0378">Hydrolase</keyword>
<dbReference type="Proteomes" id="UP001139308">
    <property type="component" value="Unassembled WGS sequence"/>
</dbReference>
<comment type="caution">
    <text evidence="5">The sequence shown here is derived from an EMBL/GenBank/DDBJ whole genome shotgun (WGS) entry which is preliminary data.</text>
</comment>
<dbReference type="Pfam" id="PF00293">
    <property type="entry name" value="NUDIX"/>
    <property type="match status" value="1"/>
</dbReference>
<dbReference type="PROSITE" id="PS00893">
    <property type="entry name" value="NUDIX_BOX"/>
    <property type="match status" value="1"/>
</dbReference>
<evidence type="ECO:0000256" key="2">
    <source>
        <dbReference type="ARBA" id="ARBA00022801"/>
    </source>
</evidence>
<name>A0A9X1RL53_9BURK</name>
<organism evidence="5 6">
    <name type="scientific">Paraburkholderia tagetis</name>
    <dbReference type="NCBI Taxonomy" id="2913261"/>
    <lineage>
        <taxon>Bacteria</taxon>
        <taxon>Pseudomonadati</taxon>
        <taxon>Pseudomonadota</taxon>
        <taxon>Betaproteobacteria</taxon>
        <taxon>Burkholderiales</taxon>
        <taxon>Burkholderiaceae</taxon>
        <taxon>Paraburkholderia</taxon>
    </lineage>
</organism>
<comment type="similarity">
    <text evidence="3">Belongs to the Nudix hydrolase family.</text>
</comment>
<dbReference type="InterPro" id="IPR020084">
    <property type="entry name" value="NUDIX_hydrolase_CS"/>
</dbReference>
<evidence type="ECO:0000256" key="3">
    <source>
        <dbReference type="RuleBase" id="RU003476"/>
    </source>
</evidence>
<dbReference type="EMBL" id="JAKLJA010000008">
    <property type="protein sequence ID" value="MCG5074221.1"/>
    <property type="molecule type" value="Genomic_DNA"/>
</dbReference>
<comment type="cofactor">
    <cofactor evidence="1">
        <name>Mg(2+)</name>
        <dbReference type="ChEBI" id="CHEBI:18420"/>
    </cofactor>
</comment>
<reference evidence="5" key="1">
    <citation type="submission" date="2022-01" db="EMBL/GenBank/DDBJ databases">
        <title>Genome sequence and assembly of Parabukholderia sp. RG36.</title>
        <authorList>
            <person name="Chhetri G."/>
        </authorList>
    </citation>
    <scope>NUCLEOTIDE SEQUENCE</scope>
    <source>
        <strain evidence="5">RG36</strain>
    </source>
</reference>
<evidence type="ECO:0000313" key="6">
    <source>
        <dbReference type="Proteomes" id="UP001139308"/>
    </source>
</evidence>
<evidence type="ECO:0000256" key="1">
    <source>
        <dbReference type="ARBA" id="ARBA00001946"/>
    </source>
</evidence>
<dbReference type="InterPro" id="IPR000086">
    <property type="entry name" value="NUDIX_hydrolase_dom"/>
</dbReference>